<proteinExistence type="predicted"/>
<sequence length="406" mass="44453">MTVKIKSIAFLTMLSSFASYASDISFRDPVDQRFDMGEYMAEKAVGFLPVPIIITEPAVGYGGGIVGLFLHETEEEKQQRKVASLSAIDGGAQLVPAAMSVVGALGTENGTWFAFGGHRRSWKGDSIRYTGGGGLGVANIDIYKNISTPEIEIPAFPGFPGFTIGPIDKTLSFGTKTKVAALMQQVQFRVANTPLMLGIKQVAAISSVESDNEFASNIMQYMLGEEAVSSGLGILADYDTRDNLFYPTKGFQLSADYMIYDEALGSDYNYDHFNFDGQGFIPLAPKWTLGLAGNYQYFKEKDTQVTPTSKPYVKLRGVSSFRYQGDEINTVQSQITYSIDNRWKVSAFYGIGKAINDHDDATSDSVQAGGVGFRYQIARRYGLHIGMDYARSKDEDAIYFNVGSGF</sequence>
<evidence type="ECO:0000313" key="5">
    <source>
        <dbReference type="EMBL" id="MDE1242279.1"/>
    </source>
</evidence>
<dbReference type="InterPro" id="IPR000184">
    <property type="entry name" value="Bac_surfAg_D15"/>
</dbReference>
<evidence type="ECO:0000256" key="3">
    <source>
        <dbReference type="SAM" id="SignalP"/>
    </source>
</evidence>
<evidence type="ECO:0000259" key="4">
    <source>
        <dbReference type="Pfam" id="PF01103"/>
    </source>
</evidence>
<dbReference type="RefSeq" id="WP_261927085.1">
    <property type="nucleotide sequence ID" value="NZ_CALYLG010000243.1"/>
</dbReference>
<reference evidence="5 8" key="1">
    <citation type="submission" date="2022-02" db="EMBL/GenBank/DDBJ databases">
        <title>Emergence and expansion in Europe of a Vibrio aestuarianus clonal complex pathogenic for oysters.</title>
        <authorList>
            <person name="Mesnil A."/>
            <person name="Travers M.-A."/>
        </authorList>
    </citation>
    <scope>NUCLEOTIDE SEQUENCE</scope>
    <source>
        <strain evidence="5">19_064_11T1</strain>
        <strain evidence="6 8">U17</strain>
    </source>
</reference>
<name>A0A9X4ITC1_9VIBR</name>
<dbReference type="AlphaFoldDB" id="A0A9X4ITC1"/>
<comment type="subcellular location">
    <subcellularLocation>
        <location evidence="1">Membrane</location>
    </subcellularLocation>
</comment>
<feature type="domain" description="Bacterial surface antigen (D15)" evidence="4">
    <location>
        <begin position="229"/>
        <end position="300"/>
    </location>
</feature>
<keyword evidence="2" id="KW-0472">Membrane</keyword>
<gene>
    <name evidence="5" type="ORF">L9W94_08965</name>
    <name evidence="6" type="ORF">PYE67_16220</name>
</gene>
<evidence type="ECO:0000313" key="6">
    <source>
        <dbReference type="EMBL" id="WGK87651.1"/>
    </source>
</evidence>
<feature type="signal peptide" evidence="3">
    <location>
        <begin position="1"/>
        <end position="21"/>
    </location>
</feature>
<dbReference type="EMBL" id="JAKNBA010000012">
    <property type="protein sequence ID" value="MDE1242279.1"/>
    <property type="molecule type" value="Genomic_DNA"/>
</dbReference>
<dbReference type="Pfam" id="PF01103">
    <property type="entry name" value="Omp85"/>
    <property type="match status" value="1"/>
</dbReference>
<evidence type="ECO:0000313" key="8">
    <source>
        <dbReference type="Proteomes" id="UP001241226"/>
    </source>
</evidence>
<dbReference type="Proteomes" id="UP001140979">
    <property type="component" value="Unassembled WGS sequence"/>
</dbReference>
<dbReference type="Proteomes" id="UP001241226">
    <property type="component" value="Chromosome 2"/>
</dbReference>
<evidence type="ECO:0000256" key="1">
    <source>
        <dbReference type="ARBA" id="ARBA00004370"/>
    </source>
</evidence>
<accession>A0A9X4ITC1</accession>
<keyword evidence="3" id="KW-0732">Signal</keyword>
<dbReference type="EMBL" id="CP118712">
    <property type="protein sequence ID" value="WGK87651.1"/>
    <property type="molecule type" value="Genomic_DNA"/>
</dbReference>
<evidence type="ECO:0000313" key="7">
    <source>
        <dbReference type="Proteomes" id="UP001140979"/>
    </source>
</evidence>
<organism evidence="5 7">
    <name type="scientific">Vibrio aestuarianus</name>
    <dbReference type="NCBI Taxonomy" id="28171"/>
    <lineage>
        <taxon>Bacteria</taxon>
        <taxon>Pseudomonadati</taxon>
        <taxon>Pseudomonadota</taxon>
        <taxon>Gammaproteobacteria</taxon>
        <taxon>Vibrionales</taxon>
        <taxon>Vibrionaceae</taxon>
        <taxon>Vibrio</taxon>
    </lineage>
</organism>
<dbReference type="GO" id="GO:0019867">
    <property type="term" value="C:outer membrane"/>
    <property type="evidence" value="ECO:0007669"/>
    <property type="project" value="InterPro"/>
</dbReference>
<protein>
    <submittedName>
        <fullName evidence="5">BamA/TamA family outer membrane protein</fullName>
    </submittedName>
</protein>
<evidence type="ECO:0000256" key="2">
    <source>
        <dbReference type="ARBA" id="ARBA00023136"/>
    </source>
</evidence>
<dbReference type="Gene3D" id="2.40.160.50">
    <property type="entry name" value="membrane protein fhac: a member of the omp85/tpsb transporter family"/>
    <property type="match status" value="1"/>
</dbReference>
<feature type="chain" id="PRO_5040763893" evidence="3">
    <location>
        <begin position="22"/>
        <end position="406"/>
    </location>
</feature>
<dbReference type="SUPFAM" id="SSF56935">
    <property type="entry name" value="Porins"/>
    <property type="match status" value="1"/>
</dbReference>